<evidence type="ECO:0000256" key="1">
    <source>
        <dbReference type="ARBA" id="ARBA00004123"/>
    </source>
</evidence>
<evidence type="ECO:0000256" key="3">
    <source>
        <dbReference type="ARBA" id="ARBA00023242"/>
    </source>
</evidence>
<comment type="similarity">
    <text evidence="2">Belongs to the HSBP1 family.</text>
</comment>
<dbReference type="PANTHER" id="PTHR19424:SF3">
    <property type="entry name" value="HEAT SHOCK FACTOR-BINDING PROTEIN 1"/>
    <property type="match status" value="1"/>
</dbReference>
<dbReference type="AlphaFoldDB" id="A0ABD2VWV8"/>
<organism evidence="7 8">
    <name type="scientific">Trichogramma kaykai</name>
    <dbReference type="NCBI Taxonomy" id="54128"/>
    <lineage>
        <taxon>Eukaryota</taxon>
        <taxon>Metazoa</taxon>
        <taxon>Ecdysozoa</taxon>
        <taxon>Arthropoda</taxon>
        <taxon>Hexapoda</taxon>
        <taxon>Insecta</taxon>
        <taxon>Pterygota</taxon>
        <taxon>Neoptera</taxon>
        <taxon>Endopterygota</taxon>
        <taxon>Hymenoptera</taxon>
        <taxon>Apocrita</taxon>
        <taxon>Proctotrupomorpha</taxon>
        <taxon>Chalcidoidea</taxon>
        <taxon>Trichogrammatidae</taxon>
        <taxon>Trichogramma</taxon>
    </lineage>
</organism>
<dbReference type="GO" id="GO:0005634">
    <property type="term" value="C:nucleus"/>
    <property type="evidence" value="ECO:0007669"/>
    <property type="project" value="UniProtKB-SubCell"/>
</dbReference>
<keyword evidence="3" id="KW-0539">Nucleus</keyword>
<evidence type="ECO:0000256" key="2">
    <source>
        <dbReference type="ARBA" id="ARBA00006349"/>
    </source>
</evidence>
<evidence type="ECO:0000256" key="5">
    <source>
        <dbReference type="ARBA" id="ARBA00038772"/>
    </source>
</evidence>
<dbReference type="EMBL" id="JBJJXI010000166">
    <property type="protein sequence ID" value="KAL3385052.1"/>
    <property type="molecule type" value="Genomic_DNA"/>
</dbReference>
<comment type="caution">
    <text evidence="7">The sequence shown here is derived from an EMBL/GenBank/DDBJ whole genome shotgun (WGS) entry which is preliminary data.</text>
</comment>
<comment type="subunit">
    <text evidence="5">Homohexamer. Associates with heptad repeats of HSF1 trimers and probably also HSF1 monomers, and with HSP70. Association with HSF1 trimers and HSP70 coincides with attenuation of heat shock response and the conversion of HSF1 trimer to monomer.</text>
</comment>
<reference evidence="7 8" key="1">
    <citation type="journal article" date="2024" name="bioRxiv">
        <title>A reference genome for Trichogramma kaykai: A tiny desert-dwelling parasitoid wasp with competing sex-ratio distorters.</title>
        <authorList>
            <person name="Culotta J."/>
            <person name="Lindsey A.R."/>
        </authorList>
    </citation>
    <scope>NUCLEOTIDE SEQUENCE [LARGE SCALE GENOMIC DNA]</scope>
    <source>
        <strain evidence="7 8">KSX58</strain>
    </source>
</reference>
<accession>A0ABD2VWV8</accession>
<evidence type="ECO:0000256" key="4">
    <source>
        <dbReference type="ARBA" id="ARBA00037689"/>
    </source>
</evidence>
<protein>
    <recommendedName>
        <fullName evidence="6">Heat shock factor-binding protein 1</fullName>
    </recommendedName>
</protein>
<comment type="function">
    <text evidence="4">Negative regulator of the heat shock response. Negatively affects HSF1 DNA-binding activity. May have a role in the suppression of the activation of the stress response during the aging process.</text>
</comment>
<gene>
    <name evidence="7" type="ORF">TKK_019438</name>
</gene>
<evidence type="ECO:0000256" key="6">
    <source>
        <dbReference type="ARBA" id="ARBA00039223"/>
    </source>
</evidence>
<dbReference type="Pfam" id="PF06825">
    <property type="entry name" value="HSBP1"/>
    <property type="match status" value="1"/>
</dbReference>
<name>A0ABD2VWV8_9HYME</name>
<proteinExistence type="inferred from homology"/>
<evidence type="ECO:0000313" key="8">
    <source>
        <dbReference type="Proteomes" id="UP001627154"/>
    </source>
</evidence>
<comment type="subcellular location">
    <subcellularLocation>
        <location evidence="1">Nucleus</location>
    </subcellularLocation>
</comment>
<sequence length="90" mass="10194">MCFPAISDMIDLFFESAFISPLMSMAEANNTDLKIDDSENYAMANASMDPKNVQELTNYVQTLLENMQDKFQAMSDQIIGRNILFIQLSV</sequence>
<dbReference type="Proteomes" id="UP001627154">
    <property type="component" value="Unassembled WGS sequence"/>
</dbReference>
<evidence type="ECO:0000313" key="7">
    <source>
        <dbReference type="EMBL" id="KAL3385052.1"/>
    </source>
</evidence>
<dbReference type="InterPro" id="IPR009643">
    <property type="entry name" value="HS1-bd"/>
</dbReference>
<dbReference type="Gene3D" id="1.20.5.430">
    <property type="match status" value="1"/>
</dbReference>
<keyword evidence="8" id="KW-1185">Reference proteome</keyword>
<dbReference type="PANTHER" id="PTHR19424">
    <property type="entry name" value="HEAT SHOCK FACTOR BINDING PROTEIN 1"/>
    <property type="match status" value="1"/>
</dbReference>